<evidence type="ECO:0008006" key="3">
    <source>
        <dbReference type="Google" id="ProtNLM"/>
    </source>
</evidence>
<protein>
    <recommendedName>
        <fullName evidence="3">Lipoprotein</fullName>
    </recommendedName>
</protein>
<dbReference type="RefSeq" id="WP_207138579.1">
    <property type="nucleotide sequence ID" value="NZ_JAEKJZ010000001.1"/>
</dbReference>
<dbReference type="PROSITE" id="PS51257">
    <property type="entry name" value="PROKAR_LIPOPROTEIN"/>
    <property type="match status" value="1"/>
</dbReference>
<organism evidence="1 2">
    <name type="scientific">Roseibium aggregatum</name>
    <dbReference type="NCBI Taxonomy" id="187304"/>
    <lineage>
        <taxon>Bacteria</taxon>
        <taxon>Pseudomonadati</taxon>
        <taxon>Pseudomonadota</taxon>
        <taxon>Alphaproteobacteria</taxon>
        <taxon>Hyphomicrobiales</taxon>
        <taxon>Stappiaceae</taxon>
        <taxon>Roseibium</taxon>
    </lineage>
</organism>
<name>A0A939E9F8_9HYPH</name>
<comment type="caution">
    <text evidence="1">The sequence shown here is derived from an EMBL/GenBank/DDBJ whole genome shotgun (WGS) entry which is preliminary data.</text>
</comment>
<evidence type="ECO:0000313" key="1">
    <source>
        <dbReference type="EMBL" id="MBN9669035.1"/>
    </source>
</evidence>
<sequence length="174" mass="19135">MRTVVLTAVLSAGILTGCNSTLPSQEEWTQANKFLADNAWDGSKASTGPVLAANSKRKVVRNEQHEAIAGVPLEVGIRWRLNKDCSPLPVKVRIVKPPRYGRAYVQPTNFFLPNRSVDGRGAATMQRCAGLRSTGQAIYYQAPPGKGNYYDHFSIETNTGLRFNYKILVQKPVG</sequence>
<reference evidence="1" key="1">
    <citation type="submission" date="2020-12" db="EMBL/GenBank/DDBJ databases">
        <title>Oil enriched cultivation method for isolating marine PHA-producing bacteria.</title>
        <authorList>
            <person name="Zheng W."/>
            <person name="Yu S."/>
            <person name="Huang Y."/>
        </authorList>
    </citation>
    <scope>NUCLEOTIDE SEQUENCE</scope>
    <source>
        <strain evidence="1">SY-2-12</strain>
    </source>
</reference>
<accession>A0A939E9F8</accession>
<proteinExistence type="predicted"/>
<gene>
    <name evidence="1" type="ORF">JF539_01720</name>
</gene>
<dbReference type="Proteomes" id="UP000664096">
    <property type="component" value="Unassembled WGS sequence"/>
</dbReference>
<dbReference type="AlphaFoldDB" id="A0A939E9F8"/>
<evidence type="ECO:0000313" key="2">
    <source>
        <dbReference type="Proteomes" id="UP000664096"/>
    </source>
</evidence>
<dbReference type="EMBL" id="JAEKJZ010000001">
    <property type="protein sequence ID" value="MBN9669035.1"/>
    <property type="molecule type" value="Genomic_DNA"/>
</dbReference>